<dbReference type="GO" id="GO:0051301">
    <property type="term" value="P:cell division"/>
    <property type="evidence" value="ECO:0007669"/>
    <property type="project" value="UniProtKB-KW"/>
</dbReference>
<evidence type="ECO:0000259" key="6">
    <source>
        <dbReference type="Pfam" id="PF12859"/>
    </source>
</evidence>
<dbReference type="GO" id="GO:0070979">
    <property type="term" value="P:protein K11-linked ubiquitination"/>
    <property type="evidence" value="ECO:0007669"/>
    <property type="project" value="TreeGrafter"/>
</dbReference>
<dbReference type="GO" id="GO:0031145">
    <property type="term" value="P:anaphase-promoting complex-dependent catabolic process"/>
    <property type="evidence" value="ECO:0007669"/>
    <property type="project" value="TreeGrafter"/>
</dbReference>
<dbReference type="InterPro" id="IPR049255">
    <property type="entry name" value="Apc1_N"/>
</dbReference>
<protein>
    <submittedName>
        <fullName evidence="7">Anaphase-promoting complex subunit 1</fullName>
    </submittedName>
</protein>
<keyword evidence="3" id="KW-0498">Mitosis</keyword>
<keyword evidence="4" id="KW-0131">Cell cycle</keyword>
<feature type="domain" description="Anaphase-promoting complex subunit 1 N-terminal" evidence="6">
    <location>
        <begin position="64"/>
        <end position="142"/>
    </location>
</feature>
<dbReference type="Gene3D" id="1.25.10.10">
    <property type="entry name" value="Leucine-rich Repeat Variant"/>
    <property type="match status" value="1"/>
</dbReference>
<gene>
    <name evidence="7" type="primary">APC1</name>
    <name evidence="7" type="ORF">LPJ64_000859</name>
</gene>
<accession>A0A9W7XQ71</accession>
<feature type="region of interest" description="Disordered" evidence="5">
    <location>
        <begin position="1093"/>
        <end position="1113"/>
    </location>
</feature>
<dbReference type="EMBL" id="JANBOH010000019">
    <property type="protein sequence ID" value="KAJ1647825.1"/>
    <property type="molecule type" value="Genomic_DNA"/>
</dbReference>
<name>A0A9W7XQ71_9FUNG</name>
<evidence type="ECO:0000256" key="1">
    <source>
        <dbReference type="ARBA" id="ARBA00010547"/>
    </source>
</evidence>
<comment type="caution">
    <text evidence="7">The sequence shown here is derived from an EMBL/GenBank/DDBJ whole genome shotgun (WGS) entry which is preliminary data.</text>
</comment>
<organism evidence="7 8">
    <name type="scientific">Coemansia asiatica</name>
    <dbReference type="NCBI Taxonomy" id="1052880"/>
    <lineage>
        <taxon>Eukaryota</taxon>
        <taxon>Fungi</taxon>
        <taxon>Fungi incertae sedis</taxon>
        <taxon>Zoopagomycota</taxon>
        <taxon>Kickxellomycotina</taxon>
        <taxon>Kickxellomycetes</taxon>
        <taxon>Kickxellales</taxon>
        <taxon>Kickxellaceae</taxon>
        <taxon>Coemansia</taxon>
    </lineage>
</organism>
<dbReference type="PANTHER" id="PTHR12827">
    <property type="entry name" value="MEIOTIC CHECKPOINT REGULATOR TSG24 FAMILY MEMBER"/>
    <property type="match status" value="1"/>
</dbReference>
<reference evidence="7" key="1">
    <citation type="submission" date="2022-07" db="EMBL/GenBank/DDBJ databases">
        <title>Phylogenomic reconstructions and comparative analyses of Kickxellomycotina fungi.</title>
        <authorList>
            <person name="Reynolds N.K."/>
            <person name="Stajich J.E."/>
            <person name="Barry K."/>
            <person name="Grigoriev I.V."/>
            <person name="Crous P."/>
            <person name="Smith M.E."/>
        </authorList>
    </citation>
    <scope>NUCLEOTIDE SEQUENCE</scope>
    <source>
        <strain evidence="7">NBRC 105413</strain>
    </source>
</reference>
<feature type="compositionally biased region" description="Polar residues" evidence="5">
    <location>
        <begin position="822"/>
        <end position="842"/>
    </location>
</feature>
<dbReference type="GO" id="GO:0005680">
    <property type="term" value="C:anaphase-promoting complex"/>
    <property type="evidence" value="ECO:0007669"/>
    <property type="project" value="InterPro"/>
</dbReference>
<keyword evidence="2" id="KW-0132">Cell division</keyword>
<dbReference type="Proteomes" id="UP001145021">
    <property type="component" value="Unassembled WGS sequence"/>
</dbReference>
<evidence type="ECO:0000256" key="3">
    <source>
        <dbReference type="ARBA" id="ARBA00022776"/>
    </source>
</evidence>
<feature type="compositionally biased region" description="Acidic residues" evidence="5">
    <location>
        <begin position="279"/>
        <end position="291"/>
    </location>
</feature>
<evidence type="ECO:0000256" key="5">
    <source>
        <dbReference type="SAM" id="MobiDB-lite"/>
    </source>
</evidence>
<comment type="similarity">
    <text evidence="1">Belongs to the APC1 family.</text>
</comment>
<keyword evidence="8" id="KW-1185">Reference proteome</keyword>
<dbReference type="InterPro" id="IPR024990">
    <property type="entry name" value="Apc1"/>
</dbReference>
<dbReference type="GO" id="GO:0060090">
    <property type="term" value="F:molecular adaptor activity"/>
    <property type="evidence" value="ECO:0007669"/>
    <property type="project" value="TreeGrafter"/>
</dbReference>
<evidence type="ECO:0000313" key="7">
    <source>
        <dbReference type="EMBL" id="KAJ1647825.1"/>
    </source>
</evidence>
<dbReference type="Pfam" id="PF12859">
    <property type="entry name" value="ANAPC1"/>
    <property type="match status" value="1"/>
</dbReference>
<feature type="compositionally biased region" description="Low complexity" evidence="5">
    <location>
        <begin position="261"/>
        <end position="270"/>
    </location>
</feature>
<feature type="region of interest" description="Disordered" evidence="5">
    <location>
        <begin position="822"/>
        <end position="860"/>
    </location>
</feature>
<feature type="region of interest" description="Disordered" evidence="5">
    <location>
        <begin position="257"/>
        <end position="291"/>
    </location>
</feature>
<proteinExistence type="inferred from homology"/>
<evidence type="ECO:0000256" key="2">
    <source>
        <dbReference type="ARBA" id="ARBA00022618"/>
    </source>
</evidence>
<dbReference type="PANTHER" id="PTHR12827:SF3">
    <property type="entry name" value="ANAPHASE-PROMOTING COMPLEX SUBUNIT 1"/>
    <property type="match status" value="1"/>
</dbReference>
<sequence>MPNSKLVASLDDASAGSHKALLVEDNGSVIQWTFNSKFVRSFLLGASASIASGRERSLQSSTCVEHALFTRFKTGKDNNACTVALCLFYSDTLDIHYHSGEAFAVSLPFAVHSAYALQIGLLIQRCSSDLSEPSVFASNLPTIFSLLSPRSEFRMLGIDRSADPSRLYKQRSRSFLLSPTPTHPGNSTDDYVPIFNEPSISLVDTAASRQGSDMALQYVLCWDSSAHRYLLYKSVTIDHRQSPDDPDSTSELARALDFPLTSERASRATSSGGGGDNGSDGETDMDVEFDGDFASTTGIDSSRVFSISRKGSQHQASLSVQRRSSAAASAAAMAAASRRKSGYSTAMKNDRRSSILGRVSFNDSPGPSYAVDVFREQRQMKAEVIFTMCWKERRQRSDSRRQPAPKAQLCVIQSFSGADIICILCAEAGQVICLDSFGFGEIFRHAARAIAPICSVRDQLDDLLILTPAGNLVVAPGVACGSEPIALPLHMSKGDIESIVYSDRYLVSVVRNAPSGQHSAVLSAKIRISRLAAAAMNSLSMVLSKSAGAMLRRSVLACAAGAKDAEEELQRVSDLLVHGSDKGQPPVVLQQRVRSELTSRADAVLFVLRLVYEDATLRKDESRPRISVFGALILHLAQKTGALNQYQACLCDGLGLEIADALPLLLPRHREEECQTAILPSFSKWALSLCSSKCDSKQIVPFPTLGTASQLFEIDDAEPFSAARNPLNVLSAISVILLRFAAARKPDATVFQSMSDAECLKRLLSQLTADMQWIICAIIEQSRKECTHAWPRDVLALLGRYDLVSNNHMGTMSTNQETVLSQHVSTGPATTNEISPSINAYNDNPRAGHGPSPDSGPDAAIHSRFVDEIVRICEQTLEQPSSQALGGGKGDSGSVSAIADAREIGLSAFSRDLRIDEIDRMLNISATAYAHSPPTEASSSETAESLKTQYLDLLARRVLALSIGRAAFSFSTDALNPQDALPIDYPRVAVRFRGHKSESLWSPPADCDTSWPLFHSGVLSALSLDRDQVRCAHPSWVLLNWPSEQPSDMESDTEDDAQRRYKDSLASHAGFILGMGLLSNDIDTNTADKQQHPCLYKNSGRGSGGRGDRKSNGPLCDVPPWQVFKYLSIRHGLTSIALLLGCACAHRGTEDAAVCKILSLHIPALLPPGSSELMLLSHGTQAAAALGLGLLFMASQNRRIAEVMLNELSTIRSATLTVVSTRLDGVDPTESTAECYSLAAGFALGLVALGQGLSTRTLADLHLLDALTEIINGSRDGRISQSESAIEAIGRLSINPSHGSRNTSEISDLGAVAALGLVFIGTNYQPAANRLAIPVSTRVLRSIDPFSLLWRTLMHSLIMMDSIAASREWAWSNLPPELMSRLESGLSLDLARARMHIMTGTCFAIGLKYAGTESRDALATILELLDEVEALASRSVLGYESSLTRASAQTCLDTICISASLVMAGSGDVGTMKRLRYFHGVNASRTYGNHMASHLALGMLLLGGGARFTISNSIESIAILLVALFPRYPQTYVDNREHLQAWRHLWALCVKPRCLLVRDVRNGRMCKGAVVSLVGQSPDGSQYIERLSPPVLFPSLENVENISVYAPGYIPLSLELNSANDLRQLLAKRSVVFMQPEIISPASIASIKTHWDANLNQYSKWLASTQDLVVEVTGKAVDTAGEPSFKATSEVNTHKDILMSGVYDPDSLDGLSQAGDYQNANFDCLLKNFNFSMPKFSRDIKADHISARTWIRKVVRWRWESLRGVDNSEFIAEITHLLYGSAQQLVENIDFTQPAEIVVYLSTSKYRRELVKLIDSGEAFVDCEGPVLITRLETYIAELEDDVHGLWAIAEAIHKLFSFYWKFLDMLESAITSADLIASTQEIHTYVRQQSGKMSKGFGTDMDDAVYLSSSDDYQKWASYITDYCLAMDLYDQLTADTRTSVQGVLGFYGERKKKDALVY</sequence>
<dbReference type="GO" id="GO:0007091">
    <property type="term" value="P:metaphase/anaphase transition of mitotic cell cycle"/>
    <property type="evidence" value="ECO:0007669"/>
    <property type="project" value="TreeGrafter"/>
</dbReference>
<evidence type="ECO:0000313" key="8">
    <source>
        <dbReference type="Proteomes" id="UP001145021"/>
    </source>
</evidence>
<evidence type="ECO:0000256" key="4">
    <source>
        <dbReference type="ARBA" id="ARBA00023306"/>
    </source>
</evidence>
<dbReference type="InterPro" id="IPR011989">
    <property type="entry name" value="ARM-like"/>
</dbReference>